<dbReference type="PANTHER" id="PTHR39335">
    <property type="entry name" value="BLL4220 PROTEIN"/>
    <property type="match status" value="1"/>
</dbReference>
<comment type="caution">
    <text evidence="2">The sequence shown here is derived from an EMBL/GenBank/DDBJ whole genome shotgun (WGS) entry which is preliminary data.</text>
</comment>
<dbReference type="InterPro" id="IPR005297">
    <property type="entry name" value="Lipoprotein_repeat"/>
</dbReference>
<dbReference type="PROSITE" id="PS51257">
    <property type="entry name" value="PROKAR_LIPOPROTEIN"/>
    <property type="match status" value="1"/>
</dbReference>
<accession>A0ABW1FWV9</accession>
<evidence type="ECO:0008006" key="4">
    <source>
        <dbReference type="Google" id="ProtNLM"/>
    </source>
</evidence>
<evidence type="ECO:0000313" key="2">
    <source>
        <dbReference type="EMBL" id="MFC5906990.1"/>
    </source>
</evidence>
<keyword evidence="3" id="KW-1185">Reference proteome</keyword>
<dbReference type="Proteomes" id="UP001596174">
    <property type="component" value="Unassembled WGS sequence"/>
</dbReference>
<evidence type="ECO:0000256" key="1">
    <source>
        <dbReference type="SAM" id="SignalP"/>
    </source>
</evidence>
<dbReference type="Pfam" id="PF03640">
    <property type="entry name" value="Lipoprotein_15"/>
    <property type="match status" value="2"/>
</dbReference>
<gene>
    <name evidence="2" type="ORF">ACFP3V_07145</name>
</gene>
<evidence type="ECO:0000313" key="3">
    <source>
        <dbReference type="Proteomes" id="UP001596174"/>
    </source>
</evidence>
<dbReference type="RefSeq" id="WP_380580957.1">
    <property type="nucleotide sequence ID" value="NZ_JBHSQJ010000022.1"/>
</dbReference>
<sequence length="147" mass="15191">MRRAVLSLPAVLLLAGCAAARAAVPADTPPTPPPPTVLVADTDTQGRVLTDDHGDVLYHFDGDQGGSIGCVDACTATRHPLLHDPAVPLQLPVGIAGTLGLVTRPEGGEQVSYDGEPLYTFTGDQPGDTNGVTLSWHVVNPPNRVNG</sequence>
<keyword evidence="1" id="KW-0732">Signal</keyword>
<proteinExistence type="predicted"/>
<feature type="chain" id="PRO_5046753503" description="Lipoprotein" evidence="1">
    <location>
        <begin position="23"/>
        <end position="147"/>
    </location>
</feature>
<protein>
    <recommendedName>
        <fullName evidence="4">Lipoprotein</fullName>
    </recommendedName>
</protein>
<reference evidence="3" key="1">
    <citation type="journal article" date="2019" name="Int. J. Syst. Evol. Microbiol.">
        <title>The Global Catalogue of Microorganisms (GCM) 10K type strain sequencing project: providing services to taxonomists for standard genome sequencing and annotation.</title>
        <authorList>
            <consortium name="The Broad Institute Genomics Platform"/>
            <consortium name="The Broad Institute Genome Sequencing Center for Infectious Disease"/>
            <person name="Wu L."/>
            <person name="Ma J."/>
        </authorList>
    </citation>
    <scope>NUCLEOTIDE SEQUENCE [LARGE SCALE GENOMIC DNA]</scope>
    <source>
        <strain evidence="3">JCM 4816</strain>
    </source>
</reference>
<dbReference type="PANTHER" id="PTHR39335:SF1">
    <property type="entry name" value="BLL4220 PROTEIN"/>
    <property type="match status" value="1"/>
</dbReference>
<organism evidence="2 3">
    <name type="scientific">Streptacidiphilus monticola</name>
    <dbReference type="NCBI Taxonomy" id="2161674"/>
    <lineage>
        <taxon>Bacteria</taxon>
        <taxon>Bacillati</taxon>
        <taxon>Actinomycetota</taxon>
        <taxon>Actinomycetes</taxon>
        <taxon>Kitasatosporales</taxon>
        <taxon>Streptomycetaceae</taxon>
        <taxon>Streptacidiphilus</taxon>
    </lineage>
</organism>
<feature type="signal peptide" evidence="1">
    <location>
        <begin position="1"/>
        <end position="22"/>
    </location>
</feature>
<name>A0ABW1FWV9_9ACTN</name>
<dbReference type="EMBL" id="JBHSQJ010000022">
    <property type="protein sequence ID" value="MFC5906990.1"/>
    <property type="molecule type" value="Genomic_DNA"/>
</dbReference>